<evidence type="ECO:0000313" key="15">
    <source>
        <dbReference type="Proteomes" id="UP000176233"/>
    </source>
</evidence>
<name>A0A1F5NQT4_9BACT</name>
<evidence type="ECO:0000256" key="7">
    <source>
        <dbReference type="ARBA" id="ARBA00022801"/>
    </source>
</evidence>
<evidence type="ECO:0000256" key="8">
    <source>
        <dbReference type="ARBA" id="ARBA00022833"/>
    </source>
</evidence>
<feature type="domain" description="Peptidase M48" evidence="13">
    <location>
        <begin position="75"/>
        <end position="294"/>
    </location>
</feature>
<keyword evidence="8 12" id="KW-0862">Zinc</keyword>
<feature type="transmembrane region" description="Helical" evidence="12">
    <location>
        <begin position="186"/>
        <end position="209"/>
    </location>
</feature>
<keyword evidence="4 12" id="KW-0645">Protease</keyword>
<dbReference type="GO" id="GO:0008270">
    <property type="term" value="F:zinc ion binding"/>
    <property type="evidence" value="ECO:0007669"/>
    <property type="project" value="UniProtKB-UniRule"/>
</dbReference>
<feature type="active site" evidence="12">
    <location>
        <position position="141"/>
    </location>
</feature>
<keyword evidence="3 12" id="KW-1003">Cell membrane</keyword>
<keyword evidence="5 12" id="KW-0812">Transmembrane</keyword>
<gene>
    <name evidence="12" type="primary">htpX</name>
    <name evidence="14" type="ORF">A2660_03000</name>
</gene>
<evidence type="ECO:0000256" key="1">
    <source>
        <dbReference type="ARBA" id="ARBA00004651"/>
    </source>
</evidence>
<feature type="transmembrane region" description="Helical" evidence="12">
    <location>
        <begin position="36"/>
        <end position="57"/>
    </location>
</feature>
<keyword evidence="11 12" id="KW-0472">Membrane</keyword>
<feature type="binding site" evidence="12">
    <location>
        <position position="214"/>
    </location>
    <ligand>
        <name>Zn(2+)</name>
        <dbReference type="ChEBI" id="CHEBI:29105"/>
        <note>catalytic</note>
    </ligand>
</feature>
<evidence type="ECO:0000256" key="9">
    <source>
        <dbReference type="ARBA" id="ARBA00022989"/>
    </source>
</evidence>
<feature type="binding site" evidence="12">
    <location>
        <position position="140"/>
    </location>
    <ligand>
        <name>Zn(2+)</name>
        <dbReference type="ChEBI" id="CHEBI:29105"/>
        <note>catalytic</note>
    </ligand>
</feature>
<dbReference type="InterPro" id="IPR050083">
    <property type="entry name" value="HtpX_protease"/>
</dbReference>
<dbReference type="HAMAP" id="MF_00188">
    <property type="entry name" value="Pept_M48_protease_HtpX"/>
    <property type="match status" value="1"/>
</dbReference>
<sequence>MYSEISSNKQKTALLITCFLVLIIALGWVFSMQLEAPGLLPVAVIVSVLMSLTSYYYSDKIVLSMSHAKEIKKTDDPDLYRTVENLSIAAGLPTPKVYLIDDTAPNAFATGRDPKHAVVAITTGLRQKLTKPELEGVMAHELSHIGNYDIRLTTIIVVLVGIVALLSDWMLRISFRGRRRGKEGAIIMLIGLIFALLSPLAATVIQLAISRKREFLADASGALLTRYPQGLSAALQKIAADHEPLEVANKATAHMYIVNPLKEHIEQKDKIGWFANLFQTHPPIDERIKRLEGMNL</sequence>
<evidence type="ECO:0000259" key="13">
    <source>
        <dbReference type="Pfam" id="PF01435"/>
    </source>
</evidence>
<dbReference type="Gene3D" id="3.30.2010.10">
    <property type="entry name" value="Metalloproteases ('zincins'), catalytic domain"/>
    <property type="match status" value="1"/>
</dbReference>
<dbReference type="Pfam" id="PF01435">
    <property type="entry name" value="Peptidase_M48"/>
    <property type="match status" value="1"/>
</dbReference>
<comment type="cofactor">
    <cofactor evidence="12">
        <name>Zn(2+)</name>
        <dbReference type="ChEBI" id="CHEBI:29105"/>
    </cofactor>
    <text evidence="12">Binds 1 zinc ion per subunit.</text>
</comment>
<dbReference type="EMBL" id="MFEJ01000031">
    <property type="protein sequence ID" value="OGE79720.1"/>
    <property type="molecule type" value="Genomic_DNA"/>
</dbReference>
<comment type="caution">
    <text evidence="14">The sequence shown here is derived from an EMBL/GenBank/DDBJ whole genome shotgun (WGS) entry which is preliminary data.</text>
</comment>
<keyword evidence="6 12" id="KW-0479">Metal-binding</keyword>
<dbReference type="GO" id="GO:0004222">
    <property type="term" value="F:metalloendopeptidase activity"/>
    <property type="evidence" value="ECO:0007669"/>
    <property type="project" value="UniProtKB-UniRule"/>
</dbReference>
<dbReference type="CDD" id="cd07340">
    <property type="entry name" value="M48B_Htpx_like"/>
    <property type="match status" value="1"/>
</dbReference>
<comment type="subcellular location">
    <subcellularLocation>
        <location evidence="1 12">Cell membrane</location>
        <topology evidence="1 12">Multi-pass membrane protein</topology>
    </subcellularLocation>
</comment>
<proteinExistence type="inferred from homology"/>
<evidence type="ECO:0000313" key="14">
    <source>
        <dbReference type="EMBL" id="OGE79720.1"/>
    </source>
</evidence>
<evidence type="ECO:0000256" key="4">
    <source>
        <dbReference type="ARBA" id="ARBA00022670"/>
    </source>
</evidence>
<feature type="transmembrane region" description="Helical" evidence="12">
    <location>
        <begin position="148"/>
        <end position="166"/>
    </location>
</feature>
<comment type="similarity">
    <text evidence="2 12">Belongs to the peptidase M48B family.</text>
</comment>
<dbReference type="PANTHER" id="PTHR43221">
    <property type="entry name" value="PROTEASE HTPX"/>
    <property type="match status" value="1"/>
</dbReference>
<evidence type="ECO:0000256" key="5">
    <source>
        <dbReference type="ARBA" id="ARBA00022692"/>
    </source>
</evidence>
<dbReference type="EC" id="3.4.24.-" evidence="12"/>
<evidence type="ECO:0000256" key="3">
    <source>
        <dbReference type="ARBA" id="ARBA00022475"/>
    </source>
</evidence>
<organism evidence="14 15">
    <name type="scientific">Candidatus Doudnabacteria bacterium RIFCSPHIGHO2_01_FULL_45_18</name>
    <dbReference type="NCBI Taxonomy" id="1817823"/>
    <lineage>
        <taxon>Bacteria</taxon>
        <taxon>Candidatus Doudnaibacteriota</taxon>
    </lineage>
</organism>
<evidence type="ECO:0000256" key="10">
    <source>
        <dbReference type="ARBA" id="ARBA00023049"/>
    </source>
</evidence>
<dbReference type="GO" id="GO:0005886">
    <property type="term" value="C:plasma membrane"/>
    <property type="evidence" value="ECO:0007669"/>
    <property type="project" value="UniProtKB-SubCell"/>
</dbReference>
<accession>A0A1F5NQT4</accession>
<dbReference type="GO" id="GO:0006508">
    <property type="term" value="P:proteolysis"/>
    <property type="evidence" value="ECO:0007669"/>
    <property type="project" value="UniProtKB-KW"/>
</dbReference>
<dbReference type="InterPro" id="IPR001915">
    <property type="entry name" value="Peptidase_M48"/>
</dbReference>
<evidence type="ECO:0000256" key="12">
    <source>
        <dbReference type="HAMAP-Rule" id="MF_00188"/>
    </source>
</evidence>
<reference evidence="14 15" key="1">
    <citation type="journal article" date="2016" name="Nat. Commun.">
        <title>Thousands of microbial genomes shed light on interconnected biogeochemical processes in an aquifer system.</title>
        <authorList>
            <person name="Anantharaman K."/>
            <person name="Brown C.T."/>
            <person name="Hug L.A."/>
            <person name="Sharon I."/>
            <person name="Castelle C.J."/>
            <person name="Probst A.J."/>
            <person name="Thomas B.C."/>
            <person name="Singh A."/>
            <person name="Wilkins M.J."/>
            <person name="Karaoz U."/>
            <person name="Brodie E.L."/>
            <person name="Williams K.H."/>
            <person name="Hubbard S.S."/>
            <person name="Banfield J.F."/>
        </authorList>
    </citation>
    <scope>NUCLEOTIDE SEQUENCE [LARGE SCALE GENOMIC DNA]</scope>
</reference>
<dbReference type="AlphaFoldDB" id="A0A1F5NQT4"/>
<keyword evidence="7 12" id="KW-0378">Hydrolase</keyword>
<dbReference type="InterPro" id="IPR022919">
    <property type="entry name" value="Pept_M48_protease_HtpX"/>
</dbReference>
<keyword evidence="10 12" id="KW-0482">Metalloprotease</keyword>
<dbReference type="Proteomes" id="UP000176233">
    <property type="component" value="Unassembled WGS sequence"/>
</dbReference>
<keyword evidence="9 12" id="KW-1133">Transmembrane helix</keyword>
<feature type="transmembrane region" description="Helical" evidence="12">
    <location>
        <begin position="12"/>
        <end position="30"/>
    </location>
</feature>
<evidence type="ECO:0000256" key="2">
    <source>
        <dbReference type="ARBA" id="ARBA00009779"/>
    </source>
</evidence>
<evidence type="ECO:0000256" key="11">
    <source>
        <dbReference type="ARBA" id="ARBA00023136"/>
    </source>
</evidence>
<feature type="binding site" evidence="12">
    <location>
        <position position="144"/>
    </location>
    <ligand>
        <name>Zn(2+)</name>
        <dbReference type="ChEBI" id="CHEBI:29105"/>
        <note>catalytic</note>
    </ligand>
</feature>
<dbReference type="PANTHER" id="PTHR43221:SF1">
    <property type="entry name" value="PROTEASE HTPX"/>
    <property type="match status" value="1"/>
</dbReference>
<protein>
    <recommendedName>
        <fullName evidence="12">Protease HtpX homolog</fullName>
        <ecNumber evidence="12">3.4.24.-</ecNumber>
    </recommendedName>
</protein>
<evidence type="ECO:0000256" key="6">
    <source>
        <dbReference type="ARBA" id="ARBA00022723"/>
    </source>
</evidence>